<dbReference type="AlphaFoldDB" id="Q5W2U9"/>
<evidence type="ECO:0000313" key="1">
    <source>
        <dbReference type="EMBL" id="CAG38197.1"/>
    </source>
</evidence>
<organism evidence="1">
    <name type="scientific">Saccharolobus islandicus</name>
    <name type="common">Sulfolobus islandicus</name>
    <dbReference type="NCBI Taxonomy" id="43080"/>
    <lineage>
        <taxon>Archaea</taxon>
        <taxon>Thermoproteota</taxon>
        <taxon>Thermoprotei</taxon>
        <taxon>Sulfolobales</taxon>
        <taxon>Sulfolobaceae</taxon>
        <taxon>Saccharolobus</taxon>
    </lineage>
</organism>
<geneLocation type="plasmid" evidence="1">
    <name>pARN3</name>
</geneLocation>
<proteinExistence type="predicted"/>
<name>Q5W2U9_SACIS</name>
<sequence length="72" mass="8633">MVKTNKRYSNQMIHNIALYYTAYILSRRGWKVSPNSRDRGIDIEIYSQMERKSILFKLRDYLNETLFPSGQI</sequence>
<dbReference type="EMBL" id="AJ748322">
    <property type="protein sequence ID" value="CAG38197.1"/>
    <property type="molecule type" value="Genomic_DNA"/>
</dbReference>
<protein>
    <submittedName>
        <fullName evidence="1">Uncharacterized protein</fullName>
    </submittedName>
</protein>
<accession>Q5W2U9</accession>
<keyword evidence="1" id="KW-0614">Plasmid</keyword>
<reference evidence="1" key="1">
    <citation type="journal article" date="2004" name="Archaea">
        <title>Genomic comparison of archaeal conjugative plasmids from Sulfolobus.</title>
        <authorList>
            <person name="Greve B."/>
            <person name="Jensen S."/>
            <person name="Bruegger K."/>
            <person name="Zillig W."/>
            <person name="Garrett R.A."/>
        </authorList>
    </citation>
    <scope>NUCLEOTIDE SEQUENCE [LARGE SCALE GENOMIC DNA]</scope>
    <source>
        <plasmid evidence="1">pARN3</plasmid>
    </source>
</reference>